<reference evidence="11 12" key="1">
    <citation type="submission" date="2019-12" db="EMBL/GenBank/DDBJ databases">
        <authorList>
            <person name="Scholz U."/>
            <person name="Mascher M."/>
            <person name="Fiebig A."/>
        </authorList>
    </citation>
    <scope>NUCLEOTIDE SEQUENCE</scope>
</reference>
<dbReference type="FunFam" id="1.10.510.10:FF:001424">
    <property type="entry name" value="Protein kinase superfamily protein"/>
    <property type="match status" value="1"/>
</dbReference>
<accession>A0A7I8IRP8</accession>
<gene>
    <name evidence="11" type="ORF">SI7747_05006264</name>
</gene>
<dbReference type="GO" id="GO:0005524">
    <property type="term" value="F:ATP binding"/>
    <property type="evidence" value="ECO:0007669"/>
    <property type="project" value="InterPro"/>
</dbReference>
<protein>
    <recommendedName>
        <fullName evidence="10">Protein kinase domain-containing protein</fullName>
    </recommendedName>
</protein>
<dbReference type="Gene3D" id="1.10.510.10">
    <property type="entry name" value="Transferase(Phosphotransferase) domain 1"/>
    <property type="match status" value="1"/>
</dbReference>
<dbReference type="InterPro" id="IPR001611">
    <property type="entry name" value="Leu-rich_rpt"/>
</dbReference>
<evidence type="ECO:0000313" key="11">
    <source>
        <dbReference type="EMBL" id="CAA2620095.1"/>
    </source>
</evidence>
<dbReference type="PANTHER" id="PTHR48056">
    <property type="entry name" value="LRR RECEPTOR-LIKE SERINE/THREONINE-PROTEIN KINASE-RELATED"/>
    <property type="match status" value="1"/>
</dbReference>
<sequence length="799" mass="87460">MKKLKFLWISQASLVGPIPETIGDLTELEHLNLAMNNLSGTVPAKIWQLGKLQKLFLYENKLSGEIHEVNALNLTKIDLSMNNLSGPMPEGFGKLLNLNSLVLYNNKFTGQIPQGISKIPNLEDIRLIRTTLQADLPRVDGNRLQGGLPENLCANGALNSVAAFDNQLTGSLPESLGHCQTLRYIQLQGNRLSGEIPAGIWSLPSLDFLRMGGNEFAGELPETLPPSLSRLEIENNMFSGRLPLSSQSLKIFWASNNSFSGELPSNLTLTAVTVIDLSRNRLSGRIPGELGSLSQLTSLDLSENQLSEGIPPEIGSLKLSFLDLSSNSLSGEVPTALQSAAYDGSFRSNPRLCTFSTSPLNLPPCAGAGAGRDTQMAAHLGPCARRRRHLLLVTLHLPHQGAPEGEETRRRRSSCLVEVHLLPVGGLPRIRHHPRPAFRQSHRSGGSGQVYRIPTGGRATAVVAVKKIWSAQKMMNPKLSQEFLSEVNILGSIRHTNIVKLLAFVSGADSMLLVYEFMANGSLEGWLHSASPEKREALDWPRRLSIAIGVAQGLCYMHHDCNPPIIHRDVKSSNILLDSEFCPKVADFGLGRFMDGAGEPELASSVAGSVGYMAPDSLVEWAWRRFQESATLPLEETAAAATAQHLEQMTAVLRLALFCTGTLPSARPSMKEVLQVLLRLAEKEESQKQTAIAVEHDVAPLLRYASKNRSRRKSPLVGPTEAKGTMISVISSAVIMFSGGLDQARINHGRQKCFNWTEYIILFSDNNTNFVPYYSRNNVYLTNFVIWNKNGSAVNRLIG</sequence>
<proteinExistence type="predicted"/>
<dbReference type="InterPro" id="IPR032675">
    <property type="entry name" value="LRR_dom_sf"/>
</dbReference>
<dbReference type="InterPro" id="IPR000719">
    <property type="entry name" value="Prot_kinase_dom"/>
</dbReference>
<keyword evidence="2" id="KW-0433">Leucine-rich repeat</keyword>
<dbReference type="FunFam" id="3.80.10.10:FF:000095">
    <property type="entry name" value="LRR receptor-like serine/threonine-protein kinase GSO1"/>
    <property type="match status" value="1"/>
</dbReference>
<organism evidence="11">
    <name type="scientific">Spirodela intermedia</name>
    <name type="common">Intermediate duckweed</name>
    <dbReference type="NCBI Taxonomy" id="51605"/>
    <lineage>
        <taxon>Eukaryota</taxon>
        <taxon>Viridiplantae</taxon>
        <taxon>Streptophyta</taxon>
        <taxon>Embryophyta</taxon>
        <taxon>Tracheophyta</taxon>
        <taxon>Spermatophyta</taxon>
        <taxon>Magnoliopsida</taxon>
        <taxon>Liliopsida</taxon>
        <taxon>Araceae</taxon>
        <taxon>Lemnoideae</taxon>
        <taxon>Spirodela</taxon>
    </lineage>
</organism>
<name>A0A7I8IRP8_SPIIN</name>
<dbReference type="SMART" id="SM00220">
    <property type="entry name" value="S_TKc"/>
    <property type="match status" value="1"/>
</dbReference>
<dbReference type="InterPro" id="IPR050647">
    <property type="entry name" value="Plant_LRR-RLKs"/>
</dbReference>
<evidence type="ECO:0000256" key="1">
    <source>
        <dbReference type="ARBA" id="ARBA00004167"/>
    </source>
</evidence>
<dbReference type="PROSITE" id="PS00108">
    <property type="entry name" value="PROTEIN_KINASE_ST"/>
    <property type="match status" value="1"/>
</dbReference>
<evidence type="ECO:0000256" key="4">
    <source>
        <dbReference type="ARBA" id="ARBA00022729"/>
    </source>
</evidence>
<dbReference type="SMART" id="SM00369">
    <property type="entry name" value="LRR_TYP"/>
    <property type="match status" value="4"/>
</dbReference>
<keyword evidence="12" id="KW-1185">Reference proteome</keyword>
<dbReference type="FunFam" id="3.80.10.10:FF:000041">
    <property type="entry name" value="LRR receptor-like serine/threonine-protein kinase ERECTA"/>
    <property type="match status" value="1"/>
</dbReference>
<dbReference type="GO" id="GO:0033612">
    <property type="term" value="F:receptor serine/threonine kinase binding"/>
    <property type="evidence" value="ECO:0007669"/>
    <property type="project" value="TreeGrafter"/>
</dbReference>
<evidence type="ECO:0000259" key="10">
    <source>
        <dbReference type="PROSITE" id="PS50011"/>
    </source>
</evidence>
<evidence type="ECO:0000256" key="6">
    <source>
        <dbReference type="ARBA" id="ARBA00022989"/>
    </source>
</evidence>
<dbReference type="SUPFAM" id="SSF52058">
    <property type="entry name" value="L domain-like"/>
    <property type="match status" value="1"/>
</dbReference>
<dbReference type="Proteomes" id="UP001189122">
    <property type="component" value="Unassembled WGS sequence"/>
</dbReference>
<keyword evidence="4" id="KW-0732">Signal</keyword>
<dbReference type="SUPFAM" id="SSF56112">
    <property type="entry name" value="Protein kinase-like (PK-like)"/>
    <property type="match status" value="1"/>
</dbReference>
<keyword evidence="9" id="KW-0325">Glycoprotein</keyword>
<dbReference type="EMBL" id="CACRZD030000005">
    <property type="protein sequence ID" value="CAA6659844.1"/>
    <property type="molecule type" value="Genomic_DNA"/>
</dbReference>
<dbReference type="EMBL" id="LR743592">
    <property type="protein sequence ID" value="CAA2620095.1"/>
    <property type="molecule type" value="Genomic_DNA"/>
</dbReference>
<feature type="domain" description="Protein kinase" evidence="10">
    <location>
        <begin position="436"/>
        <end position="721"/>
    </location>
</feature>
<evidence type="ECO:0000313" key="12">
    <source>
        <dbReference type="Proteomes" id="UP001189122"/>
    </source>
</evidence>
<comment type="subcellular location">
    <subcellularLocation>
        <location evidence="1">Membrane</location>
        <topology evidence="1">Single-pass membrane protein</topology>
    </subcellularLocation>
</comment>
<evidence type="ECO:0000256" key="9">
    <source>
        <dbReference type="ARBA" id="ARBA00023180"/>
    </source>
</evidence>
<dbReference type="GO" id="GO:0016020">
    <property type="term" value="C:membrane"/>
    <property type="evidence" value="ECO:0007669"/>
    <property type="project" value="UniProtKB-SubCell"/>
</dbReference>
<dbReference type="PROSITE" id="PS50011">
    <property type="entry name" value="PROTEIN_KINASE_DOM"/>
    <property type="match status" value="1"/>
</dbReference>
<dbReference type="GO" id="GO:0004672">
    <property type="term" value="F:protein kinase activity"/>
    <property type="evidence" value="ECO:0007669"/>
    <property type="project" value="InterPro"/>
</dbReference>
<dbReference type="PANTHER" id="PTHR48056:SF29">
    <property type="entry name" value="RECEPTOR-LIKE PROTEIN KINASE HSL1"/>
    <property type="match status" value="1"/>
</dbReference>
<dbReference type="InterPro" id="IPR011009">
    <property type="entry name" value="Kinase-like_dom_sf"/>
</dbReference>
<dbReference type="Pfam" id="PF00069">
    <property type="entry name" value="Pkinase"/>
    <property type="match status" value="1"/>
</dbReference>
<keyword evidence="8" id="KW-0675">Receptor</keyword>
<keyword evidence="7" id="KW-0472">Membrane</keyword>
<evidence type="ECO:0000256" key="8">
    <source>
        <dbReference type="ARBA" id="ARBA00023170"/>
    </source>
</evidence>
<keyword evidence="5" id="KW-0677">Repeat</keyword>
<evidence type="ECO:0000256" key="3">
    <source>
        <dbReference type="ARBA" id="ARBA00022692"/>
    </source>
</evidence>
<keyword evidence="6" id="KW-1133">Transmembrane helix</keyword>
<dbReference type="Pfam" id="PF00560">
    <property type="entry name" value="LRR_1"/>
    <property type="match status" value="7"/>
</dbReference>
<dbReference type="PRINTS" id="PR00019">
    <property type="entry name" value="LEURICHRPT"/>
</dbReference>
<evidence type="ECO:0000256" key="5">
    <source>
        <dbReference type="ARBA" id="ARBA00022737"/>
    </source>
</evidence>
<dbReference type="Gene3D" id="3.80.10.10">
    <property type="entry name" value="Ribonuclease Inhibitor"/>
    <property type="match status" value="2"/>
</dbReference>
<evidence type="ECO:0000256" key="7">
    <source>
        <dbReference type="ARBA" id="ARBA00023136"/>
    </source>
</evidence>
<dbReference type="AlphaFoldDB" id="A0A7I8IRP8"/>
<keyword evidence="3" id="KW-0812">Transmembrane</keyword>
<dbReference type="InterPro" id="IPR003591">
    <property type="entry name" value="Leu-rich_rpt_typical-subtyp"/>
</dbReference>
<dbReference type="InterPro" id="IPR008271">
    <property type="entry name" value="Ser/Thr_kinase_AS"/>
</dbReference>
<evidence type="ECO:0000256" key="2">
    <source>
        <dbReference type="ARBA" id="ARBA00022614"/>
    </source>
</evidence>